<gene>
    <name evidence="3" type="ordered locus">Oweho_0715</name>
</gene>
<dbReference type="KEGG" id="oho:Oweho_0715"/>
<dbReference type="InterPro" id="IPR029046">
    <property type="entry name" value="LolA/LolB/LppX"/>
</dbReference>
<dbReference type="RefSeq" id="WP_014201090.1">
    <property type="nucleotide sequence ID" value="NC_016599.1"/>
</dbReference>
<evidence type="ECO:0000313" key="3">
    <source>
        <dbReference type="EMBL" id="AEV31729.1"/>
    </source>
</evidence>
<dbReference type="HOGENOM" id="CLU_105362_0_1_10"/>
<accession>G8R1J0</accession>
<keyword evidence="1 2" id="KW-0732">Signal</keyword>
<protein>
    <recommendedName>
        <fullName evidence="5">Outer membrane lipoprotein-sorting protein</fullName>
    </recommendedName>
</protein>
<keyword evidence="4" id="KW-1185">Reference proteome</keyword>
<evidence type="ECO:0000256" key="2">
    <source>
        <dbReference type="SAM" id="SignalP"/>
    </source>
</evidence>
<dbReference type="InterPro" id="IPR004564">
    <property type="entry name" value="OM_lipoprot_carrier_LolA-like"/>
</dbReference>
<dbReference type="AlphaFoldDB" id="G8R1J0"/>
<organism evidence="3 4">
    <name type="scientific">Owenweeksia hongkongensis (strain DSM 17368 / CIP 108786 / JCM 12287 / NRRL B-23963 / UST20020801)</name>
    <dbReference type="NCBI Taxonomy" id="926562"/>
    <lineage>
        <taxon>Bacteria</taxon>
        <taxon>Pseudomonadati</taxon>
        <taxon>Bacteroidota</taxon>
        <taxon>Flavobacteriia</taxon>
        <taxon>Flavobacteriales</taxon>
        <taxon>Owenweeksiaceae</taxon>
        <taxon>Owenweeksia</taxon>
    </lineage>
</organism>
<dbReference type="CDD" id="cd16325">
    <property type="entry name" value="LolA"/>
    <property type="match status" value="1"/>
</dbReference>
<dbReference type="EMBL" id="CP003156">
    <property type="protein sequence ID" value="AEV31729.1"/>
    <property type="molecule type" value="Genomic_DNA"/>
</dbReference>
<proteinExistence type="predicted"/>
<dbReference type="eggNOG" id="COG2834">
    <property type="taxonomic scope" value="Bacteria"/>
</dbReference>
<evidence type="ECO:0000256" key="1">
    <source>
        <dbReference type="ARBA" id="ARBA00022729"/>
    </source>
</evidence>
<name>G8R1J0_OWEHD</name>
<reference evidence="3 4" key="1">
    <citation type="journal article" date="2012" name="Stand. Genomic Sci.">
        <title>Genome sequence of the orange-pigmented seawater bacterium Owenweeksia hongkongensis type strain (UST20020801(T)).</title>
        <authorList>
            <person name="Riedel T."/>
            <person name="Held B."/>
            <person name="Nolan M."/>
            <person name="Lucas S."/>
            <person name="Lapidus A."/>
            <person name="Tice H."/>
            <person name="Del Rio T.G."/>
            <person name="Cheng J.F."/>
            <person name="Han C."/>
            <person name="Tapia R."/>
            <person name="Goodwin L.A."/>
            <person name="Pitluck S."/>
            <person name="Liolios K."/>
            <person name="Mavromatis K."/>
            <person name="Pagani I."/>
            <person name="Ivanova N."/>
            <person name="Mikhailova N."/>
            <person name="Pati A."/>
            <person name="Chen A."/>
            <person name="Palaniappan K."/>
            <person name="Rohde M."/>
            <person name="Tindall B.J."/>
            <person name="Detter J.C."/>
            <person name="Goker M."/>
            <person name="Woyke T."/>
            <person name="Bristow J."/>
            <person name="Eisen J.A."/>
            <person name="Markowitz V."/>
            <person name="Hugenholtz P."/>
            <person name="Klenk H.P."/>
            <person name="Kyrpides N.C."/>
        </authorList>
    </citation>
    <scope>NUCLEOTIDE SEQUENCE</scope>
    <source>
        <strain evidence="4">DSM 17368 / JCM 12287 / NRRL B-23963</strain>
    </source>
</reference>
<evidence type="ECO:0008006" key="5">
    <source>
        <dbReference type="Google" id="ProtNLM"/>
    </source>
</evidence>
<feature type="chain" id="PRO_5003515301" description="Outer membrane lipoprotein-sorting protein" evidence="2">
    <location>
        <begin position="20"/>
        <end position="212"/>
    </location>
</feature>
<dbReference type="SUPFAM" id="SSF89392">
    <property type="entry name" value="Prokaryotic lipoproteins and lipoprotein localization factors"/>
    <property type="match status" value="1"/>
</dbReference>
<dbReference type="Proteomes" id="UP000005631">
    <property type="component" value="Chromosome"/>
</dbReference>
<evidence type="ECO:0000313" key="4">
    <source>
        <dbReference type="Proteomes" id="UP000005631"/>
    </source>
</evidence>
<sequence length="212" mass="23638">MKIARIAIALLISTTAAFAQPTNKQAKQLLADASAKLKSYSTIYIGFDYSFVNEKAGVTQNEKGTIAIKGDDYHFNFMGIEQIRSGSKLYTILKEDEEVQITEYVEGEDQGLTPSSILNLYQDGYSYKMGLPGKDDGVKIQKVMLKPIASEEIKEIEIGIEKETKKVAYIKQTGTNGTVTTFNITTFEPNKKLPANHFKFVKSDYPGYYIAD</sequence>
<feature type="signal peptide" evidence="2">
    <location>
        <begin position="1"/>
        <end position="19"/>
    </location>
</feature>
<dbReference type="STRING" id="926562.Oweho_0715"/>
<dbReference type="Gene3D" id="2.50.20.10">
    <property type="entry name" value="Lipoprotein localisation LolA/LolB/LppX"/>
    <property type="match status" value="1"/>
</dbReference>